<dbReference type="SMART" id="SM00850">
    <property type="entry name" value="LytTR"/>
    <property type="match status" value="1"/>
</dbReference>
<dbReference type="InterPro" id="IPR012379">
    <property type="entry name" value="LytTR_MHYE"/>
</dbReference>
<dbReference type="Proteomes" id="UP000216998">
    <property type="component" value="Unassembled WGS sequence"/>
</dbReference>
<dbReference type="OrthoDB" id="9781059at2"/>
<evidence type="ECO:0000313" key="4">
    <source>
        <dbReference type="Proteomes" id="UP000216998"/>
    </source>
</evidence>
<feature type="domain" description="HTH LytTR-type" evidence="2">
    <location>
        <begin position="182"/>
        <end position="287"/>
    </location>
</feature>
<proteinExistence type="predicted"/>
<feature type="transmembrane region" description="Helical" evidence="1">
    <location>
        <begin position="51"/>
        <end position="74"/>
    </location>
</feature>
<dbReference type="PROSITE" id="PS50930">
    <property type="entry name" value="HTH_LYTTR"/>
    <property type="match status" value="1"/>
</dbReference>
<evidence type="ECO:0000313" key="3">
    <source>
        <dbReference type="EMBL" id="OYQ31774.1"/>
    </source>
</evidence>
<sequence length="287" mass="31048">MPGTNGTHPVTGGIGGWRPYLGLVPLLLVSNIVNILSAWEDRNWPRWLPVLTEFSSAATLLCLCWLPAMALAYAPLGRPWARVALVHVPTVLLFSILHTVGMALVRNTVTAVLDLDYRFNLSVPVLIYEGRKDLVTYLVICGVFLLFGHGRAGTVAAGTAAPLPPPSPVPLTPAPGQHPALFDIRDGARLWRVPVADIMAARSAGNYVEFLLADGKRPLMRATLTQVAEELSAQGLLRTHRSWLINRAHVRGMMPEGSGDYALSLSDGTIVPLSRRFADALDALRAS</sequence>
<organism evidence="3 4">
    <name type="scientific">Niveispirillum lacus</name>
    <dbReference type="NCBI Taxonomy" id="1981099"/>
    <lineage>
        <taxon>Bacteria</taxon>
        <taxon>Pseudomonadati</taxon>
        <taxon>Pseudomonadota</taxon>
        <taxon>Alphaproteobacteria</taxon>
        <taxon>Rhodospirillales</taxon>
        <taxon>Azospirillaceae</taxon>
        <taxon>Niveispirillum</taxon>
    </lineage>
</organism>
<keyword evidence="1" id="KW-1133">Transmembrane helix</keyword>
<feature type="transmembrane region" description="Helical" evidence="1">
    <location>
        <begin position="80"/>
        <end position="105"/>
    </location>
</feature>
<accession>A0A255YSW0</accession>
<dbReference type="GO" id="GO:0003677">
    <property type="term" value="F:DNA binding"/>
    <property type="evidence" value="ECO:0007669"/>
    <property type="project" value="InterPro"/>
</dbReference>
<reference evidence="3 4" key="1">
    <citation type="submission" date="2017-07" db="EMBL/GenBank/DDBJ databases">
        <title>Niveispirillum cyanobacteriorum sp. nov., isolated from cyanobacterial aggregates in a eutrophic lake.</title>
        <authorList>
            <person name="Cai H."/>
        </authorList>
    </citation>
    <scope>NUCLEOTIDE SEQUENCE [LARGE SCALE GENOMIC DNA]</scope>
    <source>
        <strain evidence="4">TH1-14</strain>
    </source>
</reference>
<gene>
    <name evidence="3" type="ORF">CHU95_21860</name>
</gene>
<dbReference type="InterPro" id="IPR007492">
    <property type="entry name" value="LytTR_DNA-bd_dom"/>
</dbReference>
<dbReference type="Pfam" id="PF04397">
    <property type="entry name" value="LytTR"/>
    <property type="match status" value="1"/>
</dbReference>
<dbReference type="Gene3D" id="2.40.50.1020">
    <property type="entry name" value="LytTr DNA-binding domain"/>
    <property type="match status" value="1"/>
</dbReference>
<keyword evidence="1" id="KW-0472">Membrane</keyword>
<dbReference type="PANTHER" id="PTHR37299:SF1">
    <property type="entry name" value="STAGE 0 SPORULATION PROTEIN A HOMOLOG"/>
    <property type="match status" value="1"/>
</dbReference>
<dbReference type="PANTHER" id="PTHR37299">
    <property type="entry name" value="TRANSCRIPTIONAL REGULATOR-RELATED"/>
    <property type="match status" value="1"/>
</dbReference>
<protein>
    <recommendedName>
        <fullName evidence="2">HTH LytTR-type domain-containing protein</fullName>
    </recommendedName>
</protein>
<dbReference type="RefSeq" id="WP_094458525.1">
    <property type="nucleotide sequence ID" value="NZ_NOXU01000032.1"/>
</dbReference>
<dbReference type="InterPro" id="IPR046947">
    <property type="entry name" value="LytR-like"/>
</dbReference>
<feature type="transmembrane region" description="Helical" evidence="1">
    <location>
        <begin position="20"/>
        <end position="39"/>
    </location>
</feature>
<keyword evidence="1" id="KW-0812">Transmembrane</keyword>
<dbReference type="GO" id="GO:0000156">
    <property type="term" value="F:phosphorelay response regulator activity"/>
    <property type="evidence" value="ECO:0007669"/>
    <property type="project" value="InterPro"/>
</dbReference>
<dbReference type="EMBL" id="NOXU01000032">
    <property type="protein sequence ID" value="OYQ31774.1"/>
    <property type="molecule type" value="Genomic_DNA"/>
</dbReference>
<evidence type="ECO:0000259" key="2">
    <source>
        <dbReference type="PROSITE" id="PS50930"/>
    </source>
</evidence>
<dbReference type="PIRSF" id="PIRSF031767">
    <property type="entry name" value="MHYE_LytTR"/>
    <property type="match status" value="1"/>
</dbReference>
<dbReference type="AlphaFoldDB" id="A0A255YSW0"/>
<evidence type="ECO:0000256" key="1">
    <source>
        <dbReference type="SAM" id="Phobius"/>
    </source>
</evidence>
<name>A0A255YSW0_9PROT</name>
<comment type="caution">
    <text evidence="3">The sequence shown here is derived from an EMBL/GenBank/DDBJ whole genome shotgun (WGS) entry which is preliminary data.</text>
</comment>
<keyword evidence="4" id="KW-1185">Reference proteome</keyword>